<keyword evidence="3" id="KW-0808">Transferase</keyword>
<dbReference type="EC" id="2.7.11.1" evidence="1"/>
<name>A0ABV6H8A9_9ACTN</name>
<evidence type="ECO:0000259" key="9">
    <source>
        <dbReference type="PROSITE" id="PS50965"/>
    </source>
</evidence>
<dbReference type="Pfam" id="PF00069">
    <property type="entry name" value="Pkinase"/>
    <property type="match status" value="2"/>
</dbReference>
<reference evidence="10 11" key="1">
    <citation type="submission" date="2024-09" db="EMBL/GenBank/DDBJ databases">
        <authorList>
            <person name="Sun Q."/>
            <person name="Mori K."/>
        </authorList>
    </citation>
    <scope>NUCLEOTIDE SEQUENCE [LARGE SCALE GENOMIC DNA]</scope>
    <source>
        <strain evidence="10 11">CCM 7957</strain>
    </source>
</reference>
<keyword evidence="11" id="KW-1185">Reference proteome</keyword>
<keyword evidence="6" id="KW-0067">ATP-binding</keyword>
<keyword evidence="5" id="KW-0418">Kinase</keyword>
<feature type="region of interest" description="Disordered" evidence="7">
    <location>
        <begin position="815"/>
        <end position="857"/>
    </location>
</feature>
<protein>
    <recommendedName>
        <fullName evidence="1">non-specific serine/threonine protein kinase</fullName>
        <ecNumber evidence="1">2.7.11.1</ecNumber>
    </recommendedName>
</protein>
<dbReference type="InterPro" id="IPR000719">
    <property type="entry name" value="Prot_kinase_dom"/>
</dbReference>
<dbReference type="PROSITE" id="PS50965">
    <property type="entry name" value="NERD"/>
    <property type="match status" value="1"/>
</dbReference>
<accession>A0ABV6H8A9</accession>
<evidence type="ECO:0000256" key="6">
    <source>
        <dbReference type="ARBA" id="ARBA00022840"/>
    </source>
</evidence>
<dbReference type="Gene3D" id="1.10.510.10">
    <property type="entry name" value="Transferase(Phosphotransferase) domain 1"/>
    <property type="match status" value="2"/>
</dbReference>
<keyword evidence="4" id="KW-0547">Nucleotide-binding</keyword>
<evidence type="ECO:0000256" key="2">
    <source>
        <dbReference type="ARBA" id="ARBA00022527"/>
    </source>
</evidence>
<evidence type="ECO:0000256" key="4">
    <source>
        <dbReference type="ARBA" id="ARBA00022741"/>
    </source>
</evidence>
<evidence type="ECO:0000256" key="7">
    <source>
        <dbReference type="SAM" id="MobiDB-lite"/>
    </source>
</evidence>
<dbReference type="PANTHER" id="PTHR43289:SF6">
    <property type="entry name" value="SERINE_THREONINE-PROTEIN KINASE NEKL-3"/>
    <property type="match status" value="1"/>
</dbReference>
<comment type="caution">
    <text evidence="10">The sequence shown here is derived from an EMBL/GenBank/DDBJ whole genome shotgun (WGS) entry which is preliminary data.</text>
</comment>
<evidence type="ECO:0000256" key="5">
    <source>
        <dbReference type="ARBA" id="ARBA00022777"/>
    </source>
</evidence>
<dbReference type="RefSeq" id="WP_382363544.1">
    <property type="nucleotide sequence ID" value="NZ_JBHLWV010000020.1"/>
</dbReference>
<dbReference type="InterPro" id="IPR011009">
    <property type="entry name" value="Kinase-like_dom_sf"/>
</dbReference>
<feature type="domain" description="NERD" evidence="9">
    <location>
        <begin position="14"/>
        <end position="132"/>
    </location>
</feature>
<organism evidence="10 11">
    <name type="scientific">Gordonia phosphorivorans</name>
    <dbReference type="NCBI Taxonomy" id="1056982"/>
    <lineage>
        <taxon>Bacteria</taxon>
        <taxon>Bacillati</taxon>
        <taxon>Actinomycetota</taxon>
        <taxon>Actinomycetes</taxon>
        <taxon>Mycobacteriales</taxon>
        <taxon>Gordoniaceae</taxon>
        <taxon>Gordonia</taxon>
    </lineage>
</organism>
<keyword evidence="2" id="KW-0723">Serine/threonine-protein kinase</keyword>
<evidence type="ECO:0000313" key="10">
    <source>
        <dbReference type="EMBL" id="MFC0315123.1"/>
    </source>
</evidence>
<dbReference type="Proteomes" id="UP001589783">
    <property type="component" value="Unassembled WGS sequence"/>
</dbReference>
<dbReference type="PROSITE" id="PS50011">
    <property type="entry name" value="PROTEIN_KINASE_DOM"/>
    <property type="match status" value="2"/>
</dbReference>
<dbReference type="PANTHER" id="PTHR43289">
    <property type="entry name" value="MITOGEN-ACTIVATED PROTEIN KINASE KINASE KINASE 20-RELATED"/>
    <property type="match status" value="1"/>
</dbReference>
<feature type="domain" description="Protein kinase" evidence="8">
    <location>
        <begin position="218"/>
        <end position="497"/>
    </location>
</feature>
<evidence type="ECO:0000313" key="11">
    <source>
        <dbReference type="Proteomes" id="UP001589783"/>
    </source>
</evidence>
<dbReference type="EMBL" id="JBHLWV010000020">
    <property type="protein sequence ID" value="MFC0315123.1"/>
    <property type="molecule type" value="Genomic_DNA"/>
</dbReference>
<dbReference type="Pfam" id="PF08378">
    <property type="entry name" value="NERD"/>
    <property type="match status" value="1"/>
</dbReference>
<evidence type="ECO:0000256" key="3">
    <source>
        <dbReference type="ARBA" id="ARBA00022679"/>
    </source>
</evidence>
<proteinExistence type="predicted"/>
<dbReference type="InterPro" id="IPR011528">
    <property type="entry name" value="NERD"/>
</dbReference>
<dbReference type="SUPFAM" id="SSF56112">
    <property type="entry name" value="Protein kinase-like (PK-like)"/>
    <property type="match status" value="2"/>
</dbReference>
<evidence type="ECO:0000256" key="1">
    <source>
        <dbReference type="ARBA" id="ARBA00012513"/>
    </source>
</evidence>
<evidence type="ECO:0000259" key="8">
    <source>
        <dbReference type="PROSITE" id="PS50011"/>
    </source>
</evidence>
<dbReference type="SMART" id="SM00220">
    <property type="entry name" value="S_TKc"/>
    <property type="match status" value="1"/>
</dbReference>
<feature type="domain" description="Protein kinase" evidence="8">
    <location>
        <begin position="537"/>
        <end position="811"/>
    </location>
</feature>
<gene>
    <name evidence="10" type="ORF">ACFFJD_09710</name>
</gene>
<sequence>MALGDDRWIEVSKSAFPHEKEGLDLLRYVIPNAAPYRAWTNFEFMDNHGQWHEIDALVLGRRRLHLIELKHFQGVLRGDENNWVRTLPSGAKRTQRSPLLITRRKAQRLATRLEEKARQVALAHGLNPHEVRRALPFISESVFLHATDFRADLPTIAINGLFGPDGFEDQSGLPGLSTRVLEAPTDRAITDDLGLIIAVALQELGVARRTSRDAGSWTIKGAPLAAGADWQEWAAEHKGSDRKGLARIVSLSPGTPAHSRAAAHRRMAREYALLSALRHESILVPEDLVQDDDGNTVLIYPVTDGFTPLDLALVTRTLTAQQQLTVAAQVAEALAYAHRNQVAHRGLGPSSVLIDTAALDAGQVSVRLVDWSWAGRIHSDDTRSSTSLGSAVSTSGAASSDEVFQAPEERWSTGADRIALDVFSFGALAYFLFSGGRRPARDRADLISRLQREQGLDLAAESGQFVDEALRELVLHATRPSVSSRVDTDPKTRRPRFGAQQLAAALDDYRRGLQQPAHADAPDPLSPPIGALLGDRFEVTRILGSGSTARGVAVLDHRDDVGRVLKVGLNDAAGARLHDEADALSALAAQSPPVPGVVQLIEGPLQLADRTALLLSDCGEQTLADIIRHTALAETPLKALGTDLLDAVVALDAAGITHRDIKPANLGLTRTESARAKSRGAKSTRATTRLTLFDFSLSRAPVDQVDAGTPPYRDPFLGSGLRTAYDSAAERYSAAVVLYEMATSTTPVYGDGVSDPRVLTDDVSVTPEDFGTYSRTRAEALTGFFRIALARDAGRRFDTAAAMRAAWQSVFAARPGADLTPPAQPEATRQPPSTPAPEHPATDHRAPEDPADPAPEPYSSLEVLAAEFAKAAAPKPQTMRRQVTELILGLRQDAPDDPFVTYQSLAERAGVTGGRIAQIFGEFDGLWRANPRLAATVDLLYRRGLDLLATTGGASTPELLARELVGAVSVDDTAGAQRTALGVLRLILASTAVDAEAPLQVVRRQSTGSVAMISIPSVNRRLPAALAAEAERLVATATDQGSPLVAAAESAQPLRTVAAALLDVGPEQLEIPGYVLLHLAAQSSGEVTLSARDELHPRALPIEDALAVVLSGLSGADSLTRQELRSRVQARFPHLARQLPTRPGLDEVLARVVPGLVWHDDAERFAFDGADHPHTQVPTRQSFPGTAAPVRSASTSELEVVLHESLRENQFRALGVRMHASDEVAAALVAAFGATHLDVTDLLLTELRARAAAAGIAWESILSADSGGSRDREGLRGFVAQAVPSVIDAVNTVPGPVVLTDLSTLAAYGQLGALAQWVDLSSPLHHPIWALIPQPAESGGAPGAVVDGITLPRTTPAQFVQVDDPSLRALLSGAHTSSKENA</sequence>